<keyword evidence="4" id="KW-1185">Reference proteome</keyword>
<evidence type="ECO:0000256" key="1">
    <source>
        <dbReference type="SAM" id="Phobius"/>
    </source>
</evidence>
<dbReference type="InterPro" id="IPR003675">
    <property type="entry name" value="Rce1/LyrA-like_dom"/>
</dbReference>
<dbReference type="RefSeq" id="WP_302720618.1">
    <property type="nucleotide sequence ID" value="NZ_JAULRU010000154.1"/>
</dbReference>
<feature type="transmembrane region" description="Helical" evidence="1">
    <location>
        <begin position="80"/>
        <end position="99"/>
    </location>
</feature>
<dbReference type="Pfam" id="PF02517">
    <property type="entry name" value="Rce1-like"/>
    <property type="match status" value="1"/>
</dbReference>
<evidence type="ECO:0000313" key="3">
    <source>
        <dbReference type="EMBL" id="MDX6851006.1"/>
    </source>
</evidence>
<feature type="transmembrane region" description="Helical" evidence="1">
    <location>
        <begin position="7"/>
        <end position="27"/>
    </location>
</feature>
<keyword evidence="3" id="KW-0378">Hydrolase</keyword>
<feature type="domain" description="CAAX prenyl protease 2/Lysostaphin resistance protein A-like" evidence="2">
    <location>
        <begin position="85"/>
        <end position="173"/>
    </location>
</feature>
<evidence type="ECO:0000259" key="2">
    <source>
        <dbReference type="Pfam" id="PF02517"/>
    </source>
</evidence>
<reference evidence="3 4" key="1">
    <citation type="submission" date="2023-11" db="EMBL/GenBank/DDBJ databases">
        <title>Gilvimarinus fulvus sp. nov., isolated from the surface of Kelp.</title>
        <authorList>
            <person name="Sun Y.Y."/>
            <person name="Gong Y."/>
            <person name="Du Z.J."/>
        </authorList>
    </citation>
    <scope>NUCLEOTIDE SEQUENCE [LARGE SCALE GENOMIC DNA]</scope>
    <source>
        <strain evidence="3 4">SDUM040013</strain>
    </source>
</reference>
<keyword evidence="1" id="KW-0472">Membrane</keyword>
<protein>
    <submittedName>
        <fullName evidence="3">CPBP family intramembrane glutamic endopeptidase</fullName>
        <ecNumber evidence="3">3.4.-.-</ecNumber>
    </submittedName>
</protein>
<keyword evidence="1" id="KW-1133">Transmembrane helix</keyword>
<feature type="transmembrane region" description="Helical" evidence="1">
    <location>
        <begin position="39"/>
        <end position="60"/>
    </location>
</feature>
<name>A0ABU4S3M1_9GAMM</name>
<sequence>MNRKTFWVMALFEGGLGVVALVVLLLLQAPIPLLGNTGVWSLLWGAGAALLTYALLVAALRLWPFFQAKLSAHIWQLRQLFVSLSLIEFAFIATLAGIGEELLFRVLLQSWLDTWLPASFAIIISALIFAAMHWLSVTYLTVTLVMGLVFGVVYHITQSLVLVASWHGIYDFIALVVVSRRPHWLLPTKDQ</sequence>
<proteinExistence type="predicted"/>
<feature type="transmembrane region" description="Helical" evidence="1">
    <location>
        <begin position="111"/>
        <end position="130"/>
    </location>
</feature>
<dbReference type="GO" id="GO:0016787">
    <property type="term" value="F:hydrolase activity"/>
    <property type="evidence" value="ECO:0007669"/>
    <property type="project" value="UniProtKB-KW"/>
</dbReference>
<accession>A0ABU4S3M1</accession>
<comment type="caution">
    <text evidence="3">The sequence shown here is derived from an EMBL/GenBank/DDBJ whole genome shotgun (WGS) entry which is preliminary data.</text>
</comment>
<dbReference type="EC" id="3.4.-.-" evidence="3"/>
<keyword evidence="1" id="KW-0812">Transmembrane</keyword>
<evidence type="ECO:0000313" key="4">
    <source>
        <dbReference type="Proteomes" id="UP001273505"/>
    </source>
</evidence>
<organism evidence="3 4">
    <name type="scientific">Gilvimarinus gilvus</name>
    <dbReference type="NCBI Taxonomy" id="3058038"/>
    <lineage>
        <taxon>Bacteria</taxon>
        <taxon>Pseudomonadati</taxon>
        <taxon>Pseudomonadota</taxon>
        <taxon>Gammaproteobacteria</taxon>
        <taxon>Cellvibrionales</taxon>
        <taxon>Cellvibrionaceae</taxon>
        <taxon>Gilvimarinus</taxon>
    </lineage>
</organism>
<dbReference type="Proteomes" id="UP001273505">
    <property type="component" value="Unassembled WGS sequence"/>
</dbReference>
<gene>
    <name evidence="3" type="ORF">SCD92_16640</name>
</gene>
<dbReference type="EMBL" id="JAXAFO010000037">
    <property type="protein sequence ID" value="MDX6851006.1"/>
    <property type="molecule type" value="Genomic_DNA"/>
</dbReference>